<dbReference type="EMBL" id="MAVT02000692">
    <property type="protein sequence ID" value="POS74038.1"/>
    <property type="molecule type" value="Genomic_DNA"/>
</dbReference>
<evidence type="ECO:0000256" key="1">
    <source>
        <dbReference type="ARBA" id="ARBA00004606"/>
    </source>
</evidence>
<proteinExistence type="inferred from homology"/>
<dbReference type="PANTHER" id="PTHR23033:SF47">
    <property type="entry name" value="APPLE DOMAIN-CONTAINING PROTEIN-RELATED"/>
    <property type="match status" value="1"/>
</dbReference>
<dbReference type="PANTHER" id="PTHR23033">
    <property type="entry name" value="BETA1,3-GALACTOSYLTRANSFERASE"/>
    <property type="match status" value="1"/>
</dbReference>
<evidence type="ECO:0000256" key="8">
    <source>
        <dbReference type="ARBA" id="ARBA00022741"/>
    </source>
</evidence>
<dbReference type="STRING" id="158607.A0A2P5HUU9"/>
<evidence type="ECO:0000313" key="14">
    <source>
        <dbReference type="EMBL" id="POS74038.1"/>
    </source>
</evidence>
<evidence type="ECO:0000256" key="6">
    <source>
        <dbReference type="ARBA" id="ARBA00022679"/>
    </source>
</evidence>
<evidence type="ECO:0000256" key="12">
    <source>
        <dbReference type="SAM" id="Phobius"/>
    </source>
</evidence>
<comment type="similarity">
    <text evidence="3">Belongs to the glycosyltransferase 31 family. Beta3-Gal-T subfamily.</text>
</comment>
<evidence type="ECO:0000313" key="15">
    <source>
        <dbReference type="Proteomes" id="UP000094444"/>
    </source>
</evidence>
<organism evidence="14 15">
    <name type="scientific">Diaporthe helianthi</name>
    <dbReference type="NCBI Taxonomy" id="158607"/>
    <lineage>
        <taxon>Eukaryota</taxon>
        <taxon>Fungi</taxon>
        <taxon>Dikarya</taxon>
        <taxon>Ascomycota</taxon>
        <taxon>Pezizomycotina</taxon>
        <taxon>Sordariomycetes</taxon>
        <taxon>Sordariomycetidae</taxon>
        <taxon>Diaporthales</taxon>
        <taxon>Diaporthaceae</taxon>
        <taxon>Diaporthe</taxon>
    </lineage>
</organism>
<dbReference type="OrthoDB" id="414175at2759"/>
<comment type="caution">
    <text evidence="14">The sequence shown here is derived from an EMBL/GenBank/DDBJ whole genome shotgun (WGS) entry which is preliminary data.</text>
</comment>
<dbReference type="Pfam" id="PF02434">
    <property type="entry name" value="Fringe"/>
    <property type="match status" value="1"/>
</dbReference>
<evidence type="ECO:0000256" key="2">
    <source>
        <dbReference type="ARBA" id="ARBA00004922"/>
    </source>
</evidence>
<name>A0A2P5HUU9_DIAHE</name>
<keyword evidence="8" id="KW-0547">Nucleotide-binding</keyword>
<evidence type="ECO:0000256" key="4">
    <source>
        <dbReference type="ARBA" id="ARBA00012557"/>
    </source>
</evidence>
<dbReference type="InParanoid" id="A0A2P5HUU9"/>
<dbReference type="GO" id="GO:0000166">
    <property type="term" value="F:nucleotide binding"/>
    <property type="evidence" value="ECO:0007669"/>
    <property type="project" value="UniProtKB-KW"/>
</dbReference>
<dbReference type="GO" id="GO:0016020">
    <property type="term" value="C:membrane"/>
    <property type="evidence" value="ECO:0007669"/>
    <property type="project" value="UniProtKB-SubCell"/>
</dbReference>
<evidence type="ECO:0000256" key="10">
    <source>
        <dbReference type="ARBA" id="ARBA00022989"/>
    </source>
</evidence>
<evidence type="ECO:0000259" key="13">
    <source>
        <dbReference type="Pfam" id="PF02434"/>
    </source>
</evidence>
<evidence type="ECO:0000256" key="3">
    <source>
        <dbReference type="ARBA" id="ARBA00006462"/>
    </source>
</evidence>
<dbReference type="Gene3D" id="3.90.550.50">
    <property type="match status" value="1"/>
</dbReference>
<dbReference type="AlphaFoldDB" id="A0A2P5HUU9"/>
<sequence>MPICAGHYDVPAAPPIRTAQDLAVKTYDRSTLNLLVSKLEPSWGSYRSYLPHDGTTMSLRRVYRDNRKVPPVIALVTICLLWWFIDPSARYNVPLRKGAAPPADGGSNDAVATSPLDDVVPLQSPGGDKETTLTDDDVLLILKTGSTVLWRRLPIHLSTTLAPDRVKPNGTVIYSDAEVKIATHNVIDILAQLPKSVKKSPAFELYNAIKDWDETNYYLEQTGLPGDVDFQEGPPGGWRLDKYKFLPLFQHAGKEWPHVKWYIYTEDDTYLFLPNILLYLSEYDHRQSHYIGGLGEKLGTTFAHGGSGFALSRGAWEKSFGRGGDLVTKYQGFVDEACCGDYALGKVLNDYDVWFGDGKDDRTDGGSWGFNGLPHWKIEFSRENWCKPVLTWHHAHNRDIARYYELEKAWDFSKPLNYGDFYENMIAPSLSKRKRWWENLSSQYEVHSTSPESAPRPKGEFDAGLWAKAWKSVDSCEAACRGWSECVQWYYYGDDCKMDGRVFLGHGYPEGMRYRKDKLESVSGWLTDRVEAWKCD</sequence>
<keyword evidence="5" id="KW-0328">Glycosyltransferase</keyword>
<keyword evidence="10 12" id="KW-1133">Transmembrane helix</keyword>
<dbReference type="Proteomes" id="UP000094444">
    <property type="component" value="Unassembled WGS sequence"/>
</dbReference>
<keyword evidence="7 12" id="KW-0812">Transmembrane</keyword>
<protein>
    <recommendedName>
        <fullName evidence="4">N-acetylgalactosaminide beta-1,3-galactosyltransferase</fullName>
        <ecNumber evidence="4">2.4.1.122</ecNumber>
    </recommendedName>
</protein>
<evidence type="ECO:0000256" key="7">
    <source>
        <dbReference type="ARBA" id="ARBA00022692"/>
    </source>
</evidence>
<keyword evidence="9" id="KW-0735">Signal-anchor</keyword>
<dbReference type="InterPro" id="IPR026050">
    <property type="entry name" value="C1GALT1/C1GALT1_chp1"/>
</dbReference>
<accession>A0A2P5HUU9</accession>
<reference evidence="14" key="1">
    <citation type="submission" date="2017-09" db="EMBL/GenBank/DDBJ databases">
        <title>Polyketide synthases of a Diaporthe helianthi virulent isolate.</title>
        <authorList>
            <person name="Baroncelli R."/>
        </authorList>
    </citation>
    <scope>NUCLEOTIDE SEQUENCE [LARGE SCALE GENOMIC DNA]</scope>
    <source>
        <strain evidence="14">7/96</strain>
    </source>
</reference>
<keyword evidence="15" id="KW-1185">Reference proteome</keyword>
<dbReference type="GO" id="GO:0016263">
    <property type="term" value="F:glycoprotein-N-acetylgalactosamine 3-beta-galactosyltransferase activity"/>
    <property type="evidence" value="ECO:0007669"/>
    <property type="project" value="UniProtKB-EC"/>
</dbReference>
<keyword evidence="11 12" id="KW-0472">Membrane</keyword>
<evidence type="ECO:0000256" key="11">
    <source>
        <dbReference type="ARBA" id="ARBA00023136"/>
    </source>
</evidence>
<dbReference type="InterPro" id="IPR003378">
    <property type="entry name" value="Fringe-like_glycosylTrfase"/>
</dbReference>
<comment type="subcellular location">
    <subcellularLocation>
        <location evidence="1">Membrane</location>
        <topology evidence="1">Single-pass type II membrane protein</topology>
    </subcellularLocation>
</comment>
<gene>
    <name evidence="14" type="ORF">DHEL01_v207565</name>
</gene>
<dbReference type="EC" id="2.4.1.122" evidence="4"/>
<evidence type="ECO:0000256" key="5">
    <source>
        <dbReference type="ARBA" id="ARBA00022676"/>
    </source>
</evidence>
<evidence type="ECO:0000256" key="9">
    <source>
        <dbReference type="ARBA" id="ARBA00022968"/>
    </source>
</evidence>
<comment type="pathway">
    <text evidence="2">Protein modification; protein glycosylation.</text>
</comment>
<feature type="domain" description="Fringe-like glycosyltransferase" evidence="13">
    <location>
        <begin position="259"/>
        <end position="319"/>
    </location>
</feature>
<keyword evidence="6" id="KW-0808">Transferase</keyword>
<feature type="transmembrane region" description="Helical" evidence="12">
    <location>
        <begin position="69"/>
        <end position="85"/>
    </location>
</feature>